<feature type="non-terminal residue" evidence="2">
    <location>
        <position position="1"/>
    </location>
</feature>
<proteinExistence type="predicted"/>
<feature type="transmembrane region" description="Helical" evidence="1">
    <location>
        <begin position="102"/>
        <end position="121"/>
    </location>
</feature>
<dbReference type="Proteomes" id="UP000023152">
    <property type="component" value="Unassembled WGS sequence"/>
</dbReference>
<organism evidence="2 3">
    <name type="scientific">Reticulomyxa filosa</name>
    <dbReference type="NCBI Taxonomy" id="46433"/>
    <lineage>
        <taxon>Eukaryota</taxon>
        <taxon>Sar</taxon>
        <taxon>Rhizaria</taxon>
        <taxon>Retaria</taxon>
        <taxon>Foraminifera</taxon>
        <taxon>Monothalamids</taxon>
        <taxon>Reticulomyxidae</taxon>
        <taxon>Reticulomyxa</taxon>
    </lineage>
</organism>
<sequence>TSEKSSTSIFERRKKEKKIELKNELYLRCLPRLTSSRHFVGGSPEAKSEGNVRTTDEGIQELHKGCMLLKKPLARYYGFVIPTIFFPIAHHFLLYLNTPMGLELVMLGIPVLIEYVHCVWFNRALWKLSEVSDSPKAYNEKLFQLIAFAKDLKTLDFISWRGVTLSYVGTIGLIYWNPFQYVVLSTAPIAYKLILSAFPFFPLLFTLLNHEYVFPRIVENINALCDAIEKDHPQVQLRNMSKQDMLSLDFNFNPSLNVDDTSKHSSSSLHSKENV</sequence>
<keyword evidence="1" id="KW-0472">Membrane</keyword>
<keyword evidence="1" id="KW-1133">Transmembrane helix</keyword>
<gene>
    <name evidence="2" type="ORF">RFI_39439</name>
</gene>
<evidence type="ECO:0000256" key="1">
    <source>
        <dbReference type="SAM" id="Phobius"/>
    </source>
</evidence>
<keyword evidence="1" id="KW-0812">Transmembrane</keyword>
<dbReference type="AlphaFoldDB" id="X6L974"/>
<reference evidence="2 3" key="1">
    <citation type="journal article" date="2013" name="Curr. Biol.">
        <title>The Genome of the Foraminiferan Reticulomyxa filosa.</title>
        <authorList>
            <person name="Glockner G."/>
            <person name="Hulsmann N."/>
            <person name="Schleicher M."/>
            <person name="Noegel A.A."/>
            <person name="Eichinger L."/>
            <person name="Gallinger C."/>
            <person name="Pawlowski J."/>
            <person name="Sierra R."/>
            <person name="Euteneuer U."/>
            <person name="Pillet L."/>
            <person name="Moustafa A."/>
            <person name="Platzer M."/>
            <person name="Groth M."/>
            <person name="Szafranski K."/>
            <person name="Schliwa M."/>
        </authorList>
    </citation>
    <scope>NUCLEOTIDE SEQUENCE [LARGE SCALE GENOMIC DNA]</scope>
</reference>
<dbReference type="EMBL" id="ASPP01047715">
    <property type="protein sequence ID" value="ETN98083.1"/>
    <property type="molecule type" value="Genomic_DNA"/>
</dbReference>
<feature type="transmembrane region" description="Helical" evidence="1">
    <location>
        <begin position="76"/>
        <end position="96"/>
    </location>
</feature>
<feature type="transmembrane region" description="Helical" evidence="1">
    <location>
        <begin position="158"/>
        <end position="177"/>
    </location>
</feature>
<accession>X6L974</accession>
<feature type="transmembrane region" description="Helical" evidence="1">
    <location>
        <begin position="189"/>
        <end position="208"/>
    </location>
</feature>
<evidence type="ECO:0000313" key="3">
    <source>
        <dbReference type="Proteomes" id="UP000023152"/>
    </source>
</evidence>
<keyword evidence="3" id="KW-1185">Reference proteome</keyword>
<protein>
    <submittedName>
        <fullName evidence="2">Uncharacterized protein</fullName>
    </submittedName>
</protein>
<name>X6L974_RETFI</name>
<comment type="caution">
    <text evidence="2">The sequence shown here is derived from an EMBL/GenBank/DDBJ whole genome shotgun (WGS) entry which is preliminary data.</text>
</comment>
<evidence type="ECO:0000313" key="2">
    <source>
        <dbReference type="EMBL" id="ETN98083.1"/>
    </source>
</evidence>